<proteinExistence type="predicted"/>
<sequence length="368" mass="42720">MSIGCVYIPPENSKYASKDAFEEIEREMVTLRDDEQLCSLIGDFNARTGTLLDFVIPDENLVEVLDENLNDEITDFLYDYQNLISLKIPLKRCSEDKMRPNTQGYKLVEFCKRNNLYITGGRTGSDKGIGKATTKDNSLIDYFIVSSNLFKYIEEYEIIPFDALFSDVHKRIHVKLTTEVTTIEKEKSSHKRKTIKWIEKDKHKFIENIRKNEEKVLDLCNEIESSKKDNHDINRVITSLTNFYSQAAKDSFGTFANKNPIKKNHGAKNRNKPWFNKSCKLKRKQFHSAKYKYNKQKSINNKNSLKRASQYSFKWLSSVKQILDDTGFSFVWNAQGDIKSSDIKKEIKQRLVDQFGQSLSADMTNSSR</sequence>
<dbReference type="Proteomes" id="UP000596742">
    <property type="component" value="Unassembled WGS sequence"/>
</dbReference>
<dbReference type="EMBL" id="UYJE01001190">
    <property type="protein sequence ID" value="VDH99963.1"/>
    <property type="molecule type" value="Genomic_DNA"/>
</dbReference>
<keyword evidence="2" id="KW-1185">Reference proteome</keyword>
<evidence type="ECO:0000313" key="1">
    <source>
        <dbReference type="EMBL" id="VDH99963.1"/>
    </source>
</evidence>
<protein>
    <recommendedName>
        <fullName evidence="3">Endonuclease/exonuclease/phosphatase domain-containing protein</fullName>
    </recommendedName>
</protein>
<feature type="non-terminal residue" evidence="1">
    <location>
        <position position="1"/>
    </location>
</feature>
<comment type="caution">
    <text evidence="1">The sequence shown here is derived from an EMBL/GenBank/DDBJ whole genome shotgun (WGS) entry which is preliminary data.</text>
</comment>
<reference evidence="1" key="1">
    <citation type="submission" date="2018-11" db="EMBL/GenBank/DDBJ databases">
        <authorList>
            <person name="Alioto T."/>
            <person name="Alioto T."/>
        </authorList>
    </citation>
    <scope>NUCLEOTIDE SEQUENCE</scope>
</reference>
<dbReference type="OrthoDB" id="6082598at2759"/>
<name>A0A8B6C644_MYTGA</name>
<evidence type="ECO:0008006" key="3">
    <source>
        <dbReference type="Google" id="ProtNLM"/>
    </source>
</evidence>
<dbReference type="AlphaFoldDB" id="A0A8B6C644"/>
<accession>A0A8B6C644</accession>
<dbReference type="Gene3D" id="3.60.10.10">
    <property type="entry name" value="Endonuclease/exonuclease/phosphatase"/>
    <property type="match status" value="1"/>
</dbReference>
<evidence type="ECO:0000313" key="2">
    <source>
        <dbReference type="Proteomes" id="UP000596742"/>
    </source>
</evidence>
<organism evidence="1 2">
    <name type="scientific">Mytilus galloprovincialis</name>
    <name type="common">Mediterranean mussel</name>
    <dbReference type="NCBI Taxonomy" id="29158"/>
    <lineage>
        <taxon>Eukaryota</taxon>
        <taxon>Metazoa</taxon>
        <taxon>Spiralia</taxon>
        <taxon>Lophotrochozoa</taxon>
        <taxon>Mollusca</taxon>
        <taxon>Bivalvia</taxon>
        <taxon>Autobranchia</taxon>
        <taxon>Pteriomorphia</taxon>
        <taxon>Mytilida</taxon>
        <taxon>Mytiloidea</taxon>
        <taxon>Mytilidae</taxon>
        <taxon>Mytilinae</taxon>
        <taxon>Mytilus</taxon>
    </lineage>
</organism>
<gene>
    <name evidence="1" type="ORF">MGAL_10B011340</name>
</gene>
<dbReference type="InterPro" id="IPR036691">
    <property type="entry name" value="Endo/exonu/phosph_ase_sf"/>
</dbReference>